<dbReference type="EMBL" id="SOCE01000001">
    <property type="protein sequence ID" value="TDU88634.1"/>
    <property type="molecule type" value="Genomic_DNA"/>
</dbReference>
<dbReference type="AlphaFoldDB" id="A0A4R7T9J2"/>
<keyword evidence="3" id="KW-1185">Reference proteome</keyword>
<dbReference type="OrthoDB" id="3824848at2"/>
<gene>
    <name evidence="2" type="ORF">EV138_2180</name>
</gene>
<sequence>MRRAAPGVAVVLSALVVAGCGNTAGAATTDGPEAAAIAAAPSAAPAPQRATNGLAGLIVVPAGSLAGDPADPSERSGPFSRESYLDTLSAAPAKDRALLLNAHFTEGYRTYRTSADRKKHITVQIFRVGSRAQADILQRGFWAQEPHDRPFAVPGVPDALADGRIVVSTAVGRSEAIAETSFVVGTLVTEITITQTGELTAGLTPDTALAATITKQQKQSQTRKAG</sequence>
<evidence type="ECO:0000313" key="3">
    <source>
        <dbReference type="Proteomes" id="UP000295151"/>
    </source>
</evidence>
<dbReference type="PROSITE" id="PS51257">
    <property type="entry name" value="PROKAR_LIPOPROTEIN"/>
    <property type="match status" value="1"/>
</dbReference>
<name>A0A4R7T9J2_9ACTN</name>
<proteinExistence type="predicted"/>
<comment type="caution">
    <text evidence="2">The sequence shown here is derived from an EMBL/GenBank/DDBJ whole genome shotgun (WGS) entry which is preliminary data.</text>
</comment>
<reference evidence="2 3" key="1">
    <citation type="submission" date="2019-03" db="EMBL/GenBank/DDBJ databases">
        <title>Genomic Encyclopedia of Type Strains, Phase III (KMG-III): the genomes of soil and plant-associated and newly described type strains.</title>
        <authorList>
            <person name="Whitman W."/>
        </authorList>
    </citation>
    <scope>NUCLEOTIDE SEQUENCE [LARGE SCALE GENOMIC DNA]</scope>
    <source>
        <strain evidence="2 3">VKM Ac-2575</strain>
    </source>
</reference>
<feature type="signal peptide" evidence="1">
    <location>
        <begin position="1"/>
        <end position="26"/>
    </location>
</feature>
<evidence type="ECO:0000313" key="2">
    <source>
        <dbReference type="EMBL" id="TDU88634.1"/>
    </source>
</evidence>
<accession>A0A4R7T9J2</accession>
<feature type="chain" id="PRO_5020392755" description="Lipoprotein" evidence="1">
    <location>
        <begin position="27"/>
        <end position="226"/>
    </location>
</feature>
<protein>
    <recommendedName>
        <fullName evidence="4">Lipoprotein</fullName>
    </recommendedName>
</protein>
<evidence type="ECO:0000256" key="1">
    <source>
        <dbReference type="SAM" id="SignalP"/>
    </source>
</evidence>
<organism evidence="2 3">
    <name type="scientific">Kribbella voronezhensis</name>
    <dbReference type="NCBI Taxonomy" id="2512212"/>
    <lineage>
        <taxon>Bacteria</taxon>
        <taxon>Bacillati</taxon>
        <taxon>Actinomycetota</taxon>
        <taxon>Actinomycetes</taxon>
        <taxon>Propionibacteriales</taxon>
        <taxon>Kribbellaceae</taxon>
        <taxon>Kribbella</taxon>
    </lineage>
</organism>
<keyword evidence="1" id="KW-0732">Signal</keyword>
<dbReference type="Proteomes" id="UP000295151">
    <property type="component" value="Unassembled WGS sequence"/>
</dbReference>
<dbReference type="RefSeq" id="WP_133978245.1">
    <property type="nucleotide sequence ID" value="NZ_SOCE01000001.1"/>
</dbReference>
<evidence type="ECO:0008006" key="4">
    <source>
        <dbReference type="Google" id="ProtNLM"/>
    </source>
</evidence>